<dbReference type="RefSeq" id="WP_004861768.1">
    <property type="nucleotide sequence ID" value="NZ_ABDFAB020000001.1"/>
</dbReference>
<evidence type="ECO:0000313" key="3">
    <source>
        <dbReference type="Proteomes" id="UP001350972"/>
    </source>
</evidence>
<evidence type="ECO:0000313" key="2">
    <source>
        <dbReference type="EMBL" id="WWC09475.1"/>
    </source>
</evidence>
<feature type="domain" description="Peptidase M15C" evidence="1">
    <location>
        <begin position="118"/>
        <end position="175"/>
    </location>
</feature>
<evidence type="ECO:0000259" key="1">
    <source>
        <dbReference type="Pfam" id="PF13539"/>
    </source>
</evidence>
<sequence length="189" mass="20955">MNKYLELIDKPRANSVNVGLSSPKLSTLISLFGEPRDNYTGDCQSVTGPFKNRIITQSVGPFKCTGMDVALKSLTDILDSVKNEIPDLYAILGTAGMLCARKVKIKRKDGTLHLGDNPSNHSWGLAIDIKLSGVLDKQSDDKCFRGLLILSKYFNAGGWYWGVSFPNEDAMHFEVAESTLIKWRNENLI</sequence>
<name>A0ABZ2DQ50_RAOOR</name>
<keyword evidence="3" id="KW-1185">Reference proteome</keyword>
<organism evidence="2 3">
    <name type="scientific">Raoultella ornithinolytica</name>
    <name type="common">Klebsiella ornithinolytica</name>
    <dbReference type="NCBI Taxonomy" id="54291"/>
    <lineage>
        <taxon>Bacteria</taxon>
        <taxon>Pseudomonadati</taxon>
        <taxon>Pseudomonadota</taxon>
        <taxon>Gammaproteobacteria</taxon>
        <taxon>Enterobacterales</taxon>
        <taxon>Enterobacteriaceae</taxon>
        <taxon>Klebsiella/Raoultella group</taxon>
        <taxon>Raoultella</taxon>
    </lineage>
</organism>
<dbReference type="InterPro" id="IPR039561">
    <property type="entry name" value="Peptidase_M15C"/>
</dbReference>
<dbReference type="Proteomes" id="UP001350972">
    <property type="component" value="Chromosome"/>
</dbReference>
<gene>
    <name evidence="2" type="ORF">LM286_13905</name>
</gene>
<dbReference type="Pfam" id="PF13539">
    <property type="entry name" value="Peptidase_M15_4"/>
    <property type="match status" value="1"/>
</dbReference>
<protein>
    <submittedName>
        <fullName evidence="2">M15 family metallopeptidase</fullName>
    </submittedName>
</protein>
<dbReference type="SUPFAM" id="SSF55166">
    <property type="entry name" value="Hedgehog/DD-peptidase"/>
    <property type="match status" value="1"/>
</dbReference>
<proteinExistence type="predicted"/>
<dbReference type="InterPro" id="IPR009045">
    <property type="entry name" value="Zn_M74/Hedgehog-like"/>
</dbReference>
<reference evidence="2 3" key="1">
    <citation type="submission" date="2024-02" db="EMBL/GenBank/DDBJ databases">
        <title>Tn5403 promotes plasmid rearrangements and degradation of the Klebsiella pneumoniae carbapenemase (KPC) transposon Tn4401.</title>
        <authorList>
            <person name="Sheppard A.E."/>
            <person name="Barry K.E."/>
            <person name="Parikh H.I."/>
            <person name="Vegesana K."/>
            <person name="Sebra R."/>
            <person name="George S."/>
            <person name="Sanderson N.D."/>
            <person name="Stoesser N."/>
            <person name="Eyre D.W."/>
            <person name="Crook D.W."/>
            <person name="Walker A.S."/>
            <person name="Mathers A.J."/>
        </authorList>
    </citation>
    <scope>NUCLEOTIDE SEQUENCE [LARGE SCALE GENOMIC DNA]</scope>
    <source>
        <strain evidence="2 3">CAV1921</strain>
    </source>
</reference>
<dbReference type="Gene3D" id="3.30.1380.10">
    <property type="match status" value="1"/>
</dbReference>
<dbReference type="EMBL" id="CP145163">
    <property type="protein sequence ID" value="WWC09475.1"/>
    <property type="molecule type" value="Genomic_DNA"/>
</dbReference>
<accession>A0ABZ2DQ50</accession>